<dbReference type="EMBL" id="AZEH01000034">
    <property type="protein sequence ID" value="KRL05150.1"/>
    <property type="molecule type" value="Genomic_DNA"/>
</dbReference>
<dbReference type="InterPro" id="IPR004045">
    <property type="entry name" value="Glutathione_S-Trfase_N"/>
</dbReference>
<dbReference type="PROSITE" id="PS50404">
    <property type="entry name" value="GST_NTER"/>
    <property type="match status" value="1"/>
</dbReference>
<protein>
    <recommendedName>
        <fullName evidence="1">GST N-terminal domain-containing protein</fullName>
    </recommendedName>
</protein>
<dbReference type="Gene3D" id="1.20.1050.10">
    <property type="match status" value="1"/>
</dbReference>
<dbReference type="PATRIC" id="fig|1423777.3.peg.1134"/>
<evidence type="ECO:0000313" key="2">
    <source>
        <dbReference type="EMBL" id="KRL05150.1"/>
    </source>
</evidence>
<accession>A0A0R1MAK2</accession>
<dbReference type="Pfam" id="PF13409">
    <property type="entry name" value="GST_N_2"/>
    <property type="match status" value="1"/>
</dbReference>
<evidence type="ECO:0000259" key="1">
    <source>
        <dbReference type="PROSITE" id="PS50404"/>
    </source>
</evidence>
<dbReference type="PANTHER" id="PTHR44051:SF8">
    <property type="entry name" value="GLUTATHIONE S-TRANSFERASE GSTA"/>
    <property type="match status" value="1"/>
</dbReference>
<dbReference type="Proteomes" id="UP000051686">
    <property type="component" value="Unassembled WGS sequence"/>
</dbReference>
<dbReference type="SUPFAM" id="SSF52833">
    <property type="entry name" value="Thioredoxin-like"/>
    <property type="match status" value="1"/>
</dbReference>
<dbReference type="STRING" id="1423777.FD46_GL001100"/>
<sequence length="95" mass="10881">MKLFYAFGASSLAPHILLEESGLPYILEKVNLDNKTTQKNDYNKITLKSYVPALQNDNGKIMTECSVILEYIANKTTTKQLIAEHDSQVYWQQRV</sequence>
<feature type="domain" description="GST N-terminal" evidence="1">
    <location>
        <begin position="1"/>
        <end position="80"/>
    </location>
</feature>
<organism evidence="2 3">
    <name type="scientific">Liquorilactobacillus oeni DSM 19972</name>
    <dbReference type="NCBI Taxonomy" id="1423777"/>
    <lineage>
        <taxon>Bacteria</taxon>
        <taxon>Bacillati</taxon>
        <taxon>Bacillota</taxon>
        <taxon>Bacilli</taxon>
        <taxon>Lactobacillales</taxon>
        <taxon>Lactobacillaceae</taxon>
        <taxon>Liquorilactobacillus</taxon>
    </lineage>
</organism>
<evidence type="ECO:0000313" key="3">
    <source>
        <dbReference type="Proteomes" id="UP000051686"/>
    </source>
</evidence>
<dbReference type="AlphaFoldDB" id="A0A0R1MAK2"/>
<dbReference type="InterPro" id="IPR036249">
    <property type="entry name" value="Thioredoxin-like_sf"/>
</dbReference>
<dbReference type="PANTHER" id="PTHR44051">
    <property type="entry name" value="GLUTATHIONE S-TRANSFERASE-RELATED"/>
    <property type="match status" value="1"/>
</dbReference>
<dbReference type="CDD" id="cd03057">
    <property type="entry name" value="GST_N_Beta"/>
    <property type="match status" value="1"/>
</dbReference>
<dbReference type="Gene3D" id="3.40.30.10">
    <property type="entry name" value="Glutaredoxin"/>
    <property type="match status" value="1"/>
</dbReference>
<reference evidence="2 3" key="1">
    <citation type="journal article" date="2015" name="Genome Announc.">
        <title>Expanding the biotechnology potential of lactobacilli through comparative genomics of 213 strains and associated genera.</title>
        <authorList>
            <person name="Sun Z."/>
            <person name="Harris H.M."/>
            <person name="McCann A."/>
            <person name="Guo C."/>
            <person name="Argimon S."/>
            <person name="Zhang W."/>
            <person name="Yang X."/>
            <person name="Jeffery I.B."/>
            <person name="Cooney J.C."/>
            <person name="Kagawa T.F."/>
            <person name="Liu W."/>
            <person name="Song Y."/>
            <person name="Salvetti E."/>
            <person name="Wrobel A."/>
            <person name="Rasinkangas P."/>
            <person name="Parkhill J."/>
            <person name="Rea M.C."/>
            <person name="O'Sullivan O."/>
            <person name="Ritari J."/>
            <person name="Douillard F.P."/>
            <person name="Paul Ross R."/>
            <person name="Yang R."/>
            <person name="Briner A.E."/>
            <person name="Felis G.E."/>
            <person name="de Vos W.M."/>
            <person name="Barrangou R."/>
            <person name="Klaenhammer T.R."/>
            <person name="Caufield P.W."/>
            <person name="Cui Y."/>
            <person name="Zhang H."/>
            <person name="O'Toole P.W."/>
        </authorList>
    </citation>
    <scope>NUCLEOTIDE SEQUENCE [LARGE SCALE GENOMIC DNA]</scope>
    <source>
        <strain evidence="2 3">DSM 19972</strain>
    </source>
</reference>
<keyword evidence="3" id="KW-1185">Reference proteome</keyword>
<proteinExistence type="predicted"/>
<name>A0A0R1MAK2_9LACO</name>
<comment type="caution">
    <text evidence="2">The sequence shown here is derived from an EMBL/GenBank/DDBJ whole genome shotgun (WGS) entry which is preliminary data.</text>
</comment>
<gene>
    <name evidence="2" type="ORF">FD46_GL001100</name>
</gene>